<dbReference type="RefSeq" id="WP_076608564.1">
    <property type="nucleotide sequence ID" value="NZ_FTNR01000004.1"/>
</dbReference>
<dbReference type="EMBL" id="FTNR01000004">
    <property type="protein sequence ID" value="SIR88036.1"/>
    <property type="molecule type" value="Genomic_DNA"/>
</dbReference>
<accession>A0A1N7EIW4</accession>
<sequence length="318" mass="34349">MSEDEGTNATAQGVPSEEQSDDGETADVESGASGPDGSAVEADSPGTDSPAEESESNKETTTGSVAASNAEAAIPETSADVQELLDRVSEYDDDLAHQVTAVVEDARAVNATVADQREELEDLSERVAEQAETIGELQDDLEEANTEIDDLQSRLKRKQADFQNYKKRAKKRQQQIKDRATEDLVERLLGVRDNMKRALEEESGDADSLRDGVEMTLREFDRVLEDENVSEIDPEPGTESDPQRHEVMMQVDSAQPEGTIADVFTPGYEMGEKVIQNAQVTVSNGELEGDVDENDSETAADSDDGGAGDEDAADETTD</sequence>
<evidence type="ECO:0000256" key="2">
    <source>
        <dbReference type="ARBA" id="ARBA00023186"/>
    </source>
</evidence>
<evidence type="ECO:0000256" key="3">
    <source>
        <dbReference type="HAMAP-Rule" id="MF_01151"/>
    </source>
</evidence>
<dbReference type="SUPFAM" id="SSF58014">
    <property type="entry name" value="Coiled-coil domain of nucleotide exchange factor GrpE"/>
    <property type="match status" value="1"/>
</dbReference>
<dbReference type="InterPro" id="IPR009012">
    <property type="entry name" value="GrpE_head"/>
</dbReference>
<protein>
    <recommendedName>
        <fullName evidence="3">Protein GrpE</fullName>
    </recommendedName>
    <alternativeName>
        <fullName evidence="3">HSP-70 cofactor</fullName>
    </alternativeName>
</protein>
<dbReference type="Proteomes" id="UP000185936">
    <property type="component" value="Unassembled WGS sequence"/>
</dbReference>
<dbReference type="GO" id="GO:0042803">
    <property type="term" value="F:protein homodimerization activity"/>
    <property type="evidence" value="ECO:0007669"/>
    <property type="project" value="InterPro"/>
</dbReference>
<feature type="region of interest" description="Disordered" evidence="6">
    <location>
        <begin position="224"/>
        <end position="244"/>
    </location>
</feature>
<dbReference type="Gene3D" id="3.90.20.20">
    <property type="match status" value="1"/>
</dbReference>
<dbReference type="GO" id="GO:0051087">
    <property type="term" value="F:protein-folding chaperone binding"/>
    <property type="evidence" value="ECO:0007669"/>
    <property type="project" value="InterPro"/>
</dbReference>
<dbReference type="GO" id="GO:0051082">
    <property type="term" value="F:unfolded protein binding"/>
    <property type="evidence" value="ECO:0007669"/>
    <property type="project" value="TreeGrafter"/>
</dbReference>
<organism evidence="7 8">
    <name type="scientific">Natronorubrum thiooxidans</name>
    <dbReference type="NCBI Taxonomy" id="308853"/>
    <lineage>
        <taxon>Archaea</taxon>
        <taxon>Methanobacteriati</taxon>
        <taxon>Methanobacteriota</taxon>
        <taxon>Stenosarchaea group</taxon>
        <taxon>Halobacteria</taxon>
        <taxon>Halobacteriales</taxon>
        <taxon>Natrialbaceae</taxon>
        <taxon>Natronorubrum</taxon>
    </lineage>
</organism>
<dbReference type="InterPro" id="IPR000740">
    <property type="entry name" value="GrpE"/>
</dbReference>
<dbReference type="CDD" id="cd00446">
    <property type="entry name" value="GrpE"/>
    <property type="match status" value="1"/>
</dbReference>
<dbReference type="Gene3D" id="2.30.22.10">
    <property type="entry name" value="Head domain of nucleotide exchange factor GrpE"/>
    <property type="match status" value="1"/>
</dbReference>
<gene>
    <name evidence="3" type="primary">grpE</name>
    <name evidence="7" type="ORF">SAMN05421752_104150</name>
</gene>
<dbReference type="SUPFAM" id="SSF51064">
    <property type="entry name" value="Head domain of nucleotide exchange factor GrpE"/>
    <property type="match status" value="1"/>
</dbReference>
<keyword evidence="3" id="KW-0346">Stress response</keyword>
<feature type="coiled-coil region" evidence="5">
    <location>
        <begin position="103"/>
        <end position="175"/>
    </location>
</feature>
<feature type="compositionally biased region" description="Acidic residues" evidence="6">
    <location>
        <begin position="18"/>
        <end position="27"/>
    </location>
</feature>
<keyword evidence="5" id="KW-0175">Coiled coil</keyword>
<evidence type="ECO:0000313" key="8">
    <source>
        <dbReference type="Proteomes" id="UP000185936"/>
    </source>
</evidence>
<keyword evidence="8" id="KW-1185">Reference proteome</keyword>
<feature type="compositionally biased region" description="Acidic residues" evidence="6">
    <location>
        <begin position="287"/>
        <end position="318"/>
    </location>
</feature>
<dbReference type="GO" id="GO:0005737">
    <property type="term" value="C:cytoplasm"/>
    <property type="evidence" value="ECO:0007669"/>
    <property type="project" value="UniProtKB-SubCell"/>
</dbReference>
<dbReference type="PANTHER" id="PTHR21237">
    <property type="entry name" value="GRPE PROTEIN"/>
    <property type="match status" value="1"/>
</dbReference>
<evidence type="ECO:0000256" key="6">
    <source>
        <dbReference type="SAM" id="MobiDB-lite"/>
    </source>
</evidence>
<dbReference type="HAMAP" id="MF_01151">
    <property type="entry name" value="GrpE"/>
    <property type="match status" value="1"/>
</dbReference>
<feature type="region of interest" description="Disordered" evidence="6">
    <location>
        <begin position="1"/>
        <end position="78"/>
    </location>
</feature>
<dbReference type="PRINTS" id="PR00773">
    <property type="entry name" value="GRPEPROTEIN"/>
</dbReference>
<dbReference type="Pfam" id="PF01025">
    <property type="entry name" value="GrpE"/>
    <property type="match status" value="1"/>
</dbReference>
<dbReference type="GO" id="GO:0000774">
    <property type="term" value="F:adenyl-nucleotide exchange factor activity"/>
    <property type="evidence" value="ECO:0007669"/>
    <property type="project" value="InterPro"/>
</dbReference>
<comment type="similarity">
    <text evidence="1 3 4">Belongs to the GrpE family.</text>
</comment>
<evidence type="ECO:0000256" key="1">
    <source>
        <dbReference type="ARBA" id="ARBA00009054"/>
    </source>
</evidence>
<feature type="compositionally biased region" description="Acidic residues" evidence="6">
    <location>
        <begin position="226"/>
        <end position="238"/>
    </location>
</feature>
<reference evidence="8" key="1">
    <citation type="submission" date="2017-01" db="EMBL/GenBank/DDBJ databases">
        <authorList>
            <person name="Varghese N."/>
            <person name="Submissions S."/>
        </authorList>
    </citation>
    <scope>NUCLEOTIDE SEQUENCE [LARGE SCALE GENOMIC DNA]</scope>
    <source>
        <strain evidence="8">type strain: HArc-</strain>
    </source>
</reference>
<dbReference type="InterPro" id="IPR013805">
    <property type="entry name" value="GrpE_CC"/>
</dbReference>
<evidence type="ECO:0000256" key="5">
    <source>
        <dbReference type="SAM" id="Coils"/>
    </source>
</evidence>
<proteinExistence type="inferred from homology"/>
<name>A0A1N7EIW4_9EURY</name>
<feature type="region of interest" description="Disordered" evidence="6">
    <location>
        <begin position="283"/>
        <end position="318"/>
    </location>
</feature>
<comment type="function">
    <text evidence="3">Participates actively in the response to hyperosmotic and heat shock by preventing the aggregation of stress-denatured proteins, in association with DnaK and GrpE. It is the nucleotide exchange factor for DnaK and may function as a thermosensor. Unfolded proteins bind initially to DnaJ; upon interaction with the DnaJ-bound protein, DnaK hydrolyzes its bound ATP, resulting in the formation of a stable complex. GrpE releases ADP from DnaK; ATP binding to DnaK triggers the release of the substrate protein, thus completing the reaction cycle. Several rounds of ATP-dependent interactions between DnaJ, DnaK and GrpE are required for fully efficient folding.</text>
</comment>
<keyword evidence="3" id="KW-0963">Cytoplasm</keyword>
<evidence type="ECO:0000313" key="7">
    <source>
        <dbReference type="EMBL" id="SIR88036.1"/>
    </source>
</evidence>
<dbReference type="GO" id="GO:0006457">
    <property type="term" value="P:protein folding"/>
    <property type="evidence" value="ECO:0007669"/>
    <property type="project" value="InterPro"/>
</dbReference>
<keyword evidence="2 3" id="KW-0143">Chaperone</keyword>
<comment type="subunit">
    <text evidence="3">Homodimer.</text>
</comment>
<dbReference type="PANTHER" id="PTHR21237:SF23">
    <property type="entry name" value="GRPE PROTEIN HOMOLOG, MITOCHONDRIAL"/>
    <property type="match status" value="1"/>
</dbReference>
<comment type="subcellular location">
    <subcellularLocation>
        <location evidence="3">Cytoplasm</location>
    </subcellularLocation>
</comment>
<dbReference type="STRING" id="308853.SAMN05421752_104150"/>
<dbReference type="AlphaFoldDB" id="A0A1N7EIW4"/>
<dbReference type="OrthoDB" id="372230at2157"/>
<evidence type="ECO:0000256" key="4">
    <source>
        <dbReference type="RuleBase" id="RU004478"/>
    </source>
</evidence>